<evidence type="ECO:0000259" key="4">
    <source>
        <dbReference type="PROSITE" id="PS50137"/>
    </source>
</evidence>
<feature type="domain" description="DRBM" evidence="4">
    <location>
        <begin position="558"/>
        <end position="625"/>
    </location>
</feature>
<dbReference type="InterPro" id="IPR014720">
    <property type="entry name" value="dsRBD_dom"/>
</dbReference>
<proteinExistence type="predicted"/>
<protein>
    <recommendedName>
        <fullName evidence="7">Protein kinase domain-containing protein</fullName>
    </recommendedName>
</protein>
<evidence type="ECO:0000256" key="1">
    <source>
        <dbReference type="PROSITE-ProRule" id="PRU00266"/>
    </source>
</evidence>
<evidence type="ECO:0000259" key="3">
    <source>
        <dbReference type="PROSITE" id="PS50011"/>
    </source>
</evidence>
<dbReference type="SMART" id="SM00358">
    <property type="entry name" value="DSRM"/>
    <property type="match status" value="1"/>
</dbReference>
<feature type="domain" description="Protein kinase" evidence="3">
    <location>
        <begin position="126"/>
        <end position="397"/>
    </location>
</feature>
<dbReference type="InterPro" id="IPR000719">
    <property type="entry name" value="Prot_kinase_dom"/>
</dbReference>
<evidence type="ECO:0000313" key="5">
    <source>
        <dbReference type="EMBL" id="KAL0571100.1"/>
    </source>
</evidence>
<gene>
    <name evidence="5" type="ORF">V5O48_010856</name>
</gene>
<dbReference type="InterPro" id="IPR008271">
    <property type="entry name" value="Ser/Thr_kinase_AS"/>
</dbReference>
<dbReference type="EMBL" id="JBAHYK010000821">
    <property type="protein sequence ID" value="KAL0571100.1"/>
    <property type="molecule type" value="Genomic_DNA"/>
</dbReference>
<keyword evidence="1" id="KW-0694">RNA-binding</keyword>
<feature type="region of interest" description="Disordered" evidence="2">
    <location>
        <begin position="455"/>
        <end position="511"/>
    </location>
</feature>
<evidence type="ECO:0000313" key="6">
    <source>
        <dbReference type="Proteomes" id="UP001465976"/>
    </source>
</evidence>
<dbReference type="InterPro" id="IPR051681">
    <property type="entry name" value="Ser/Thr_Kinases-Pseudokinases"/>
</dbReference>
<evidence type="ECO:0000256" key="2">
    <source>
        <dbReference type="SAM" id="MobiDB-lite"/>
    </source>
</evidence>
<dbReference type="Gene3D" id="3.30.160.20">
    <property type="match status" value="1"/>
</dbReference>
<dbReference type="PANTHER" id="PTHR44329:SF214">
    <property type="entry name" value="PROTEIN KINASE DOMAIN-CONTAINING PROTEIN"/>
    <property type="match status" value="1"/>
</dbReference>
<dbReference type="SUPFAM" id="SSF54768">
    <property type="entry name" value="dsRNA-binding domain-like"/>
    <property type="match status" value="1"/>
</dbReference>
<dbReference type="SUPFAM" id="SSF56112">
    <property type="entry name" value="Protein kinase-like (PK-like)"/>
    <property type="match status" value="1"/>
</dbReference>
<organism evidence="5 6">
    <name type="scientific">Marasmius crinis-equi</name>
    <dbReference type="NCBI Taxonomy" id="585013"/>
    <lineage>
        <taxon>Eukaryota</taxon>
        <taxon>Fungi</taxon>
        <taxon>Dikarya</taxon>
        <taxon>Basidiomycota</taxon>
        <taxon>Agaricomycotina</taxon>
        <taxon>Agaricomycetes</taxon>
        <taxon>Agaricomycetidae</taxon>
        <taxon>Agaricales</taxon>
        <taxon>Marasmiineae</taxon>
        <taxon>Marasmiaceae</taxon>
        <taxon>Marasmius</taxon>
    </lineage>
</organism>
<keyword evidence="6" id="KW-1185">Reference proteome</keyword>
<dbReference type="Pfam" id="PF07714">
    <property type="entry name" value="PK_Tyr_Ser-Thr"/>
    <property type="match status" value="1"/>
</dbReference>
<feature type="compositionally biased region" description="Low complexity" evidence="2">
    <location>
        <begin position="476"/>
        <end position="486"/>
    </location>
</feature>
<reference evidence="5 6" key="1">
    <citation type="submission" date="2024-02" db="EMBL/GenBank/DDBJ databases">
        <title>A draft genome for the cacao thread blight pathogen Marasmius crinis-equi.</title>
        <authorList>
            <person name="Cohen S.P."/>
            <person name="Baruah I.K."/>
            <person name="Amoako-Attah I."/>
            <person name="Bukari Y."/>
            <person name="Meinhardt L.W."/>
            <person name="Bailey B.A."/>
        </authorList>
    </citation>
    <scope>NUCLEOTIDE SEQUENCE [LARGE SCALE GENOMIC DNA]</scope>
    <source>
        <strain evidence="5 6">GH-76</strain>
    </source>
</reference>
<accession>A0ABR3F7N9</accession>
<comment type="caution">
    <text evidence="5">The sequence shown here is derived from an EMBL/GenBank/DDBJ whole genome shotgun (WGS) entry which is preliminary data.</text>
</comment>
<dbReference type="SMART" id="SM00220">
    <property type="entry name" value="S_TKc"/>
    <property type="match status" value="1"/>
</dbReference>
<dbReference type="InterPro" id="IPR001245">
    <property type="entry name" value="Ser-Thr/Tyr_kinase_cat_dom"/>
</dbReference>
<dbReference type="PROSITE" id="PS50011">
    <property type="entry name" value="PROTEIN_KINASE_DOM"/>
    <property type="match status" value="1"/>
</dbReference>
<dbReference type="Gene3D" id="1.10.510.10">
    <property type="entry name" value="Transferase(Phosphotransferase) domain 1"/>
    <property type="match status" value="1"/>
</dbReference>
<dbReference type="Pfam" id="PF00035">
    <property type="entry name" value="dsrm"/>
    <property type="match status" value="1"/>
</dbReference>
<dbReference type="PANTHER" id="PTHR44329">
    <property type="entry name" value="SERINE/THREONINE-PROTEIN KINASE TNNI3K-RELATED"/>
    <property type="match status" value="1"/>
</dbReference>
<dbReference type="PROSITE" id="PS50137">
    <property type="entry name" value="DS_RBD"/>
    <property type="match status" value="1"/>
</dbReference>
<dbReference type="PROSITE" id="PS00108">
    <property type="entry name" value="PROTEIN_KINASE_ST"/>
    <property type="match status" value="1"/>
</dbReference>
<evidence type="ECO:0008006" key="7">
    <source>
        <dbReference type="Google" id="ProtNLM"/>
    </source>
</evidence>
<dbReference type="InterPro" id="IPR011009">
    <property type="entry name" value="Kinase-like_dom_sf"/>
</dbReference>
<dbReference type="Proteomes" id="UP001465976">
    <property type="component" value="Unassembled WGS sequence"/>
</dbReference>
<name>A0ABR3F7N9_9AGAR</name>
<sequence>MRAEHAGLPQAELPPFAHSSTRKVLCWTSRLPLMKLSDNSPSPPATYCPIQNRRDLRDILFSSEPLDLLLQLDSPSASFVIELLYTELQAPGLEDGYRQRCLKYLKYMVKKYHTLPPSLFVNNIERDGRHALNGGGFADIYKGNSAGNTVCLKVLRVHTADSDPKREKIVSDFCQETLIWTQLRHPNLLPLLGVNTNLFPTGFCLVSPWMVNGDVISFLEKNPGYDKFQVVYEIACGLKYLHSLSPSIVHGDIKGANILVDEYFRCRLADFGLADAAAETTMIHATPSGVIKGSIRWMAPEMYAFTTGMNVENKPKQDRLPQDIYAFACTVLEIMTGKPPFHDLIDPAVMYQVSVCHIRPKRPLRGWCPDHIWNLVELCWHEDPATRPRAKALQSYLQNLLDVGNPFPGDPHFIGYFKPEHQFPSSSALSEGLSNSGPEPNERQAALAMATRLSRHPPKPQETHPVVNNHVPEGVSSSMASASTRSGPRHSPLDEDPSGQVPHKTGEQTHDTWHSFTPFLSYALLSSVESIWTSLRTPQAAISPSEPSQTIAGAAGTNHRNSLSDYARELGMKVEYTDFVNGPSESPTWKSTVFLNGDAYGTGVAGTKDLSREEAANAALIYFKNRHDQSQTYSAEGHPTRKNLSISVTYQDVPRKDLRESVILNIMNDHIDYLRYLTSRRRRRDSLRLPRILRYSLKQTIAPI</sequence>